<dbReference type="EMBL" id="JBIHMM010000002">
    <property type="protein sequence ID" value="MFH0253988.1"/>
    <property type="molecule type" value="Genomic_DNA"/>
</dbReference>
<evidence type="ECO:0000256" key="5">
    <source>
        <dbReference type="ARBA" id="ARBA00022490"/>
    </source>
</evidence>
<evidence type="ECO:0000256" key="2">
    <source>
        <dbReference type="ARBA" id="ARBA00004496"/>
    </source>
</evidence>
<sequence>MIIYPTLELLDGKCVTLRRGELRDPVLWHREPLDVVRGWAREGASWVHVTDLNGLRGDGDNTALLEEIIRSAGVPVQMGGGFRTQRQVETWLDKGAGRIVASTMAAQSPMLLRELAKFYPDQIVMALDVHDGHVVTDGWRERSSFSPASFLEAFEADPLAGIIVTDVGGMIGDGDGALGVITGLAAQTRHSVIARGTVRSVDDVARLRYVPNIAGTMIGQALMSRDVDLAEAIGIAAAPLEPVAPFQ</sequence>
<dbReference type="SUPFAM" id="SSF51366">
    <property type="entry name" value="Ribulose-phoshate binding barrel"/>
    <property type="match status" value="1"/>
</dbReference>
<comment type="catalytic activity">
    <reaction evidence="1 9">
        <text>1-(5-phospho-beta-D-ribosyl)-5-[(5-phospho-beta-D-ribosylamino)methylideneamino]imidazole-4-carboxamide = 5-[(5-phospho-1-deoxy-D-ribulos-1-ylimino)methylamino]-1-(5-phospho-beta-D-ribosyl)imidazole-4-carboxamide</text>
        <dbReference type="Rhea" id="RHEA:15469"/>
        <dbReference type="ChEBI" id="CHEBI:58435"/>
        <dbReference type="ChEBI" id="CHEBI:58525"/>
        <dbReference type="EC" id="5.3.1.16"/>
    </reaction>
</comment>
<evidence type="ECO:0000256" key="6">
    <source>
        <dbReference type="ARBA" id="ARBA00022605"/>
    </source>
</evidence>
<dbReference type="PANTHER" id="PTHR43090">
    <property type="entry name" value="1-(5-PHOSPHORIBOSYL)-5-[(5-PHOSPHORIBOSYLAMINO)METHYLIDENEAMINO] IMIDAZOLE-4-CARBOXAMIDE ISOMERASE"/>
    <property type="match status" value="1"/>
</dbReference>
<dbReference type="Gene3D" id="3.20.20.70">
    <property type="entry name" value="Aldolase class I"/>
    <property type="match status" value="1"/>
</dbReference>
<evidence type="ECO:0000256" key="3">
    <source>
        <dbReference type="ARBA" id="ARBA00005133"/>
    </source>
</evidence>
<comment type="pathway">
    <text evidence="3 9">Amino-acid biosynthesis; L-histidine biosynthesis; L-histidine from 5-phospho-alpha-D-ribose 1-diphosphate: step 4/9.</text>
</comment>
<keyword evidence="8 9" id="KW-0413">Isomerase</keyword>
<comment type="subcellular location">
    <subcellularLocation>
        <location evidence="2 9">Cytoplasm</location>
    </subcellularLocation>
</comment>
<evidence type="ECO:0000256" key="4">
    <source>
        <dbReference type="ARBA" id="ARBA00009667"/>
    </source>
</evidence>
<comment type="similarity">
    <text evidence="4 9 10">Belongs to the HisA/HisF family.</text>
</comment>
<evidence type="ECO:0000313" key="12">
    <source>
        <dbReference type="Proteomes" id="UP001607157"/>
    </source>
</evidence>
<dbReference type="InterPro" id="IPR006062">
    <property type="entry name" value="His_biosynth"/>
</dbReference>
<dbReference type="InterPro" id="IPR011060">
    <property type="entry name" value="RibuloseP-bd_barrel"/>
</dbReference>
<dbReference type="Pfam" id="PF00977">
    <property type="entry name" value="His_biosynth"/>
    <property type="match status" value="1"/>
</dbReference>
<dbReference type="InterPro" id="IPR044524">
    <property type="entry name" value="Isoase_HisA-like"/>
</dbReference>
<name>A0ABW7I715_9RHOB</name>
<feature type="active site" description="Proton acceptor" evidence="9">
    <location>
        <position position="8"/>
    </location>
</feature>
<keyword evidence="6 9" id="KW-0028">Amino-acid biosynthesis</keyword>
<gene>
    <name evidence="9" type="primary">hisA</name>
    <name evidence="11" type="ORF">ACGRVM_08790</name>
</gene>
<keyword evidence="7 9" id="KW-0368">Histidine biosynthesis</keyword>
<accession>A0ABW7I715</accession>
<evidence type="ECO:0000256" key="10">
    <source>
        <dbReference type="RuleBase" id="RU003657"/>
    </source>
</evidence>
<reference evidence="11 12" key="1">
    <citation type="submission" date="2024-10" db="EMBL/GenBank/DDBJ databases">
        <authorList>
            <person name="Yang X.-N."/>
        </authorList>
    </citation>
    <scope>NUCLEOTIDE SEQUENCE [LARGE SCALE GENOMIC DNA]</scope>
    <source>
        <strain evidence="11 12">CAU 1059</strain>
    </source>
</reference>
<protein>
    <recommendedName>
        <fullName evidence="9">1-(5-phosphoribosyl)-5-[(5-phosphoribosylamino)methylideneamino] imidazole-4-carboxamide isomerase</fullName>
        <ecNumber evidence="9">5.3.1.16</ecNumber>
    </recommendedName>
    <alternativeName>
        <fullName evidence="9">Phosphoribosylformimino-5-aminoimidazole carboxamide ribotide isomerase</fullName>
    </alternativeName>
</protein>
<keyword evidence="5 9" id="KW-0963">Cytoplasm</keyword>
<dbReference type="HAMAP" id="MF_01014">
    <property type="entry name" value="HisA"/>
    <property type="match status" value="1"/>
</dbReference>
<dbReference type="RefSeq" id="WP_377170772.1">
    <property type="nucleotide sequence ID" value="NZ_JBHTJC010000002.1"/>
</dbReference>
<dbReference type="PANTHER" id="PTHR43090:SF2">
    <property type="entry name" value="1-(5-PHOSPHORIBOSYL)-5-[(5-PHOSPHORIBOSYLAMINO)METHYLIDENEAMINO] IMIDAZOLE-4-CARBOXAMIDE ISOMERASE"/>
    <property type="match status" value="1"/>
</dbReference>
<evidence type="ECO:0000313" key="11">
    <source>
        <dbReference type="EMBL" id="MFH0253988.1"/>
    </source>
</evidence>
<organism evidence="11 12">
    <name type="scientific">Roseovarius aquimarinus</name>
    <dbReference type="NCBI Taxonomy" id="1229156"/>
    <lineage>
        <taxon>Bacteria</taxon>
        <taxon>Pseudomonadati</taxon>
        <taxon>Pseudomonadota</taxon>
        <taxon>Alphaproteobacteria</taxon>
        <taxon>Rhodobacterales</taxon>
        <taxon>Roseobacteraceae</taxon>
        <taxon>Roseovarius</taxon>
    </lineage>
</organism>
<dbReference type="Proteomes" id="UP001607157">
    <property type="component" value="Unassembled WGS sequence"/>
</dbReference>
<keyword evidence="12" id="KW-1185">Reference proteome</keyword>
<feature type="active site" description="Proton donor" evidence="9">
    <location>
        <position position="128"/>
    </location>
</feature>
<dbReference type="InterPro" id="IPR013785">
    <property type="entry name" value="Aldolase_TIM"/>
</dbReference>
<dbReference type="EC" id="5.3.1.16" evidence="9"/>
<dbReference type="CDD" id="cd04732">
    <property type="entry name" value="HisA"/>
    <property type="match status" value="1"/>
</dbReference>
<evidence type="ECO:0000256" key="7">
    <source>
        <dbReference type="ARBA" id="ARBA00023102"/>
    </source>
</evidence>
<evidence type="ECO:0000256" key="1">
    <source>
        <dbReference type="ARBA" id="ARBA00000901"/>
    </source>
</evidence>
<comment type="caution">
    <text evidence="11">The sequence shown here is derived from an EMBL/GenBank/DDBJ whole genome shotgun (WGS) entry which is preliminary data.</text>
</comment>
<evidence type="ECO:0000256" key="8">
    <source>
        <dbReference type="ARBA" id="ARBA00023235"/>
    </source>
</evidence>
<proteinExistence type="inferred from homology"/>
<evidence type="ECO:0000256" key="9">
    <source>
        <dbReference type="HAMAP-Rule" id="MF_01014"/>
    </source>
</evidence>
<dbReference type="InterPro" id="IPR023016">
    <property type="entry name" value="HisA/PriA"/>
</dbReference>